<dbReference type="EMBL" id="JAWDJX010000016">
    <property type="protein sequence ID" value="KAK3053444.1"/>
    <property type="molecule type" value="Genomic_DNA"/>
</dbReference>
<dbReference type="Proteomes" id="UP001271007">
    <property type="component" value="Unassembled WGS sequence"/>
</dbReference>
<proteinExistence type="predicted"/>
<feature type="region of interest" description="Disordered" evidence="1">
    <location>
        <begin position="163"/>
        <end position="182"/>
    </location>
</feature>
<evidence type="ECO:0000256" key="1">
    <source>
        <dbReference type="SAM" id="MobiDB-lite"/>
    </source>
</evidence>
<accession>A0AAJ0DGJ6</accession>
<comment type="caution">
    <text evidence="2">The sequence shown here is derived from an EMBL/GenBank/DDBJ whole genome shotgun (WGS) entry which is preliminary data.</text>
</comment>
<name>A0AAJ0DGJ6_9PEZI</name>
<feature type="compositionally biased region" description="Polar residues" evidence="1">
    <location>
        <begin position="167"/>
        <end position="180"/>
    </location>
</feature>
<organism evidence="2 3">
    <name type="scientific">Extremus antarcticus</name>
    <dbReference type="NCBI Taxonomy" id="702011"/>
    <lineage>
        <taxon>Eukaryota</taxon>
        <taxon>Fungi</taxon>
        <taxon>Dikarya</taxon>
        <taxon>Ascomycota</taxon>
        <taxon>Pezizomycotina</taxon>
        <taxon>Dothideomycetes</taxon>
        <taxon>Dothideomycetidae</taxon>
        <taxon>Mycosphaerellales</taxon>
        <taxon>Extremaceae</taxon>
        <taxon>Extremus</taxon>
    </lineage>
</organism>
<protein>
    <submittedName>
        <fullName evidence="2">Uncharacterized protein</fullName>
    </submittedName>
</protein>
<keyword evidence="3" id="KW-1185">Reference proteome</keyword>
<dbReference type="AlphaFoldDB" id="A0AAJ0DGJ6"/>
<evidence type="ECO:0000313" key="2">
    <source>
        <dbReference type="EMBL" id="KAK3053444.1"/>
    </source>
</evidence>
<reference evidence="2" key="1">
    <citation type="submission" date="2023-04" db="EMBL/GenBank/DDBJ databases">
        <title>Black Yeasts Isolated from many extreme environments.</title>
        <authorList>
            <person name="Coleine C."/>
            <person name="Stajich J.E."/>
            <person name="Selbmann L."/>
        </authorList>
    </citation>
    <scope>NUCLEOTIDE SEQUENCE</scope>
    <source>
        <strain evidence="2">CCFEE 5312</strain>
    </source>
</reference>
<evidence type="ECO:0000313" key="3">
    <source>
        <dbReference type="Proteomes" id="UP001271007"/>
    </source>
</evidence>
<gene>
    <name evidence="2" type="ORF">LTR09_005613</name>
</gene>
<sequence>MSLALVQFEAAALLRTVYKHSGCYSGSDLDAIEFNNPLRRRTWDAIQRTYLANLDASDPEQALTLDFAAFTFERVRFTQFIATAWSNCCPLTPCGLKHRLITIAMELCDSVQSIHQKHVDRRLDWAITSTFAWNTLASELSGLISKDGASTLFADYHNGPFSEDESSGVSTGENFNSASRGSKRAREAVNEILRNGIHMDALHGDDCFWQAVVQLRAALATRQQADAQQHVQRQRYVQLLQHLQKRTWGVAACGEGRDSSHNPEVWQSF</sequence>